<dbReference type="Proteomes" id="UP001500567">
    <property type="component" value="Unassembled WGS sequence"/>
</dbReference>
<dbReference type="InterPro" id="IPR025510">
    <property type="entry name" value="DUF4397"/>
</dbReference>
<name>A0ABP7SPY2_9BACT</name>
<evidence type="ECO:0000313" key="3">
    <source>
        <dbReference type="Proteomes" id="UP001500567"/>
    </source>
</evidence>
<dbReference type="EMBL" id="BAABDJ010000035">
    <property type="protein sequence ID" value="GAA4014827.1"/>
    <property type="molecule type" value="Genomic_DNA"/>
</dbReference>
<gene>
    <name evidence="2" type="ORF">GCM10022408_30090</name>
</gene>
<evidence type="ECO:0000313" key="2">
    <source>
        <dbReference type="EMBL" id="GAA4014827.1"/>
    </source>
</evidence>
<reference evidence="3" key="1">
    <citation type="journal article" date="2019" name="Int. J. Syst. Evol. Microbiol.">
        <title>The Global Catalogue of Microorganisms (GCM) 10K type strain sequencing project: providing services to taxonomists for standard genome sequencing and annotation.</title>
        <authorList>
            <consortium name="The Broad Institute Genomics Platform"/>
            <consortium name="The Broad Institute Genome Sequencing Center for Infectious Disease"/>
            <person name="Wu L."/>
            <person name="Ma J."/>
        </authorList>
    </citation>
    <scope>NUCLEOTIDE SEQUENCE [LARGE SCALE GENOMIC DNA]</scope>
    <source>
        <strain evidence="3">JCM 17224</strain>
    </source>
</reference>
<organism evidence="2 3">
    <name type="scientific">Hymenobacter fastidiosus</name>
    <dbReference type="NCBI Taxonomy" id="486264"/>
    <lineage>
        <taxon>Bacteria</taxon>
        <taxon>Pseudomonadati</taxon>
        <taxon>Bacteroidota</taxon>
        <taxon>Cytophagia</taxon>
        <taxon>Cytophagales</taxon>
        <taxon>Hymenobacteraceae</taxon>
        <taxon>Hymenobacter</taxon>
    </lineage>
</organism>
<protein>
    <recommendedName>
        <fullName evidence="1">DUF4397 domain-containing protein</fullName>
    </recommendedName>
</protein>
<evidence type="ECO:0000259" key="1">
    <source>
        <dbReference type="Pfam" id="PF14344"/>
    </source>
</evidence>
<proteinExistence type="predicted"/>
<comment type="caution">
    <text evidence="2">The sequence shown here is derived from an EMBL/GenBank/DDBJ whole genome shotgun (WGS) entry which is preliminary data.</text>
</comment>
<sequence>MLAALPAVFAFAGCSKDEDPVITPAPDQGAVLFVNAAANTFVGIKAFVDAEEKTQLTYGQNGGGATPLYQTVNAGSRTIKIDNAAAGTAFFSQSATVEKDKRHSFFIYSPNATATPAGLFTTDNLTAPMAGKAKIRLVHVALGFPVTTGAISLSQTQPVGFLPLTAAVAFPGSSDFVEINAGPANLLVTTGTSPAGLTVATVGDGTGTGTGNKNFEAGKIYTIVVRGAVGNQDPSRDAKAFIIQNN</sequence>
<keyword evidence="3" id="KW-1185">Reference proteome</keyword>
<dbReference type="Pfam" id="PF14344">
    <property type="entry name" value="DUF4397"/>
    <property type="match status" value="1"/>
</dbReference>
<feature type="domain" description="DUF4397" evidence="1">
    <location>
        <begin position="65"/>
        <end position="144"/>
    </location>
</feature>
<accession>A0ABP7SPY2</accession>